<evidence type="ECO:0000256" key="6">
    <source>
        <dbReference type="SAM" id="MobiDB-lite"/>
    </source>
</evidence>
<evidence type="ECO:0000256" key="7">
    <source>
        <dbReference type="SAM" id="Phobius"/>
    </source>
</evidence>
<dbReference type="AlphaFoldDB" id="A0A397TPT9"/>
<feature type="transmembrane region" description="Helical" evidence="7">
    <location>
        <begin position="388"/>
        <end position="413"/>
    </location>
</feature>
<organism evidence="8 9">
    <name type="scientific">Glomus cerebriforme</name>
    <dbReference type="NCBI Taxonomy" id="658196"/>
    <lineage>
        <taxon>Eukaryota</taxon>
        <taxon>Fungi</taxon>
        <taxon>Fungi incertae sedis</taxon>
        <taxon>Mucoromycota</taxon>
        <taxon>Glomeromycotina</taxon>
        <taxon>Glomeromycetes</taxon>
        <taxon>Glomerales</taxon>
        <taxon>Glomeraceae</taxon>
        <taxon>Glomus</taxon>
    </lineage>
</organism>
<evidence type="ECO:0000256" key="3">
    <source>
        <dbReference type="ARBA" id="ARBA00022692"/>
    </source>
</evidence>
<dbReference type="GO" id="GO:0008506">
    <property type="term" value="F:sucrose:proton symporter activity"/>
    <property type="evidence" value="ECO:0007669"/>
    <property type="project" value="TreeGrafter"/>
</dbReference>
<dbReference type="PANTHER" id="PTHR19432:SF35">
    <property type="entry name" value="SOLUTE CARRIER FAMILY 45 MEMBER 3 ISOFORM X1"/>
    <property type="match status" value="1"/>
</dbReference>
<evidence type="ECO:0000256" key="4">
    <source>
        <dbReference type="ARBA" id="ARBA00022989"/>
    </source>
</evidence>
<reference evidence="8 9" key="1">
    <citation type="submission" date="2018-06" db="EMBL/GenBank/DDBJ databases">
        <title>Comparative genomics reveals the genomic features of Rhizophagus irregularis, R. cerebriforme, R. diaphanum and Gigaspora rosea, and their symbiotic lifestyle signature.</title>
        <authorList>
            <person name="Morin E."/>
            <person name="San Clemente H."/>
            <person name="Chen E.C.H."/>
            <person name="De La Providencia I."/>
            <person name="Hainaut M."/>
            <person name="Kuo A."/>
            <person name="Kohler A."/>
            <person name="Murat C."/>
            <person name="Tang N."/>
            <person name="Roy S."/>
            <person name="Loubradou J."/>
            <person name="Henrissat B."/>
            <person name="Grigoriev I.V."/>
            <person name="Corradi N."/>
            <person name="Roux C."/>
            <person name="Martin F.M."/>
        </authorList>
    </citation>
    <scope>NUCLEOTIDE SEQUENCE [LARGE SCALE GENOMIC DNA]</scope>
    <source>
        <strain evidence="8 9">DAOM 227022</strain>
    </source>
</reference>
<keyword evidence="3 7" id="KW-0812">Transmembrane</keyword>
<dbReference type="OrthoDB" id="28755at2759"/>
<dbReference type="PANTHER" id="PTHR19432">
    <property type="entry name" value="SUGAR TRANSPORTER"/>
    <property type="match status" value="1"/>
</dbReference>
<name>A0A397TPT9_9GLOM</name>
<feature type="transmembrane region" description="Helical" evidence="7">
    <location>
        <begin position="246"/>
        <end position="267"/>
    </location>
</feature>
<dbReference type="Pfam" id="PF07690">
    <property type="entry name" value="MFS_1"/>
    <property type="match status" value="1"/>
</dbReference>
<feature type="transmembrane region" description="Helical" evidence="7">
    <location>
        <begin position="567"/>
        <end position="586"/>
    </location>
</feature>
<feature type="transmembrane region" description="Helical" evidence="7">
    <location>
        <begin position="331"/>
        <end position="352"/>
    </location>
</feature>
<comment type="caution">
    <text evidence="8">The sequence shown here is derived from an EMBL/GenBank/DDBJ whole genome shotgun (WGS) entry which is preliminary data.</text>
</comment>
<dbReference type="SUPFAM" id="SSF103473">
    <property type="entry name" value="MFS general substrate transporter"/>
    <property type="match status" value="1"/>
</dbReference>
<gene>
    <name evidence="8" type="ORF">C1645_749970</name>
</gene>
<feature type="region of interest" description="Disordered" evidence="6">
    <location>
        <begin position="514"/>
        <end position="550"/>
    </location>
</feature>
<keyword evidence="5 7" id="KW-0472">Membrane</keyword>
<evidence type="ECO:0000313" key="8">
    <source>
        <dbReference type="EMBL" id="RIA98477.1"/>
    </source>
</evidence>
<evidence type="ECO:0000313" key="9">
    <source>
        <dbReference type="Proteomes" id="UP000265703"/>
    </source>
</evidence>
<comment type="subcellular location">
    <subcellularLocation>
        <location evidence="1">Membrane</location>
        <topology evidence="1">Multi-pass membrane protein</topology>
    </subcellularLocation>
</comment>
<sequence>MTYCDTILYMCICTINKFGSFSNIKKKIRKKEMEMKETLHGSTTSVDISTRGIVGQEDVDLSYNASNHSNHSIQANNEETNTSSIRGNNKTVKMILLTQCLAGLQFTWTVELGYGTPYLLSLGLSKSIMSLVWLAGPLSGLIMQPIVGSLSDNSTSRFGRRRPFLLAGSAAVVTAFMFIGWTREIAGLFSGSESTTTLLSQCLAVISFYILDFAINCVQASCRVLIVDCLPPSQQEEGTAWAGRMVGIGSVFGYFMGFVDLVEVFPFLGKTQLQVLCVIASVILLTSDVITCWAVTEQIYTRSTDKSTSALITAYETLSSIIKSFRSLPKYIQLICNVQFFAWIGWFPFLFYSTTWIAEIHSRFANDSSEGSSDDSVGESTRAGSFSLLLYSIVSLTASFVLPFLVSPTGAIATKFSWKQLCQLPFVFLTVPKLWTISHLIFALSMLSTWFVTNGTQASVIISLCGIAWAITMWAPFSLLGEYIAKESRSTKQNEVEDNNQLMYNLVETGVILEGGDNDSEDDENPRTSRRASNEETTPEVPFIDSHGGISTNDSEAGVLLGIHNMYVVLPQFLVTFFSSIIFAVLEPGSDKNTPRQHHPHDKNLDADSIGFVLRIGGIMAIVAGILSIKLWK</sequence>
<dbReference type="Proteomes" id="UP000265703">
    <property type="component" value="Unassembled WGS sequence"/>
</dbReference>
<evidence type="ECO:0000256" key="2">
    <source>
        <dbReference type="ARBA" id="ARBA00022448"/>
    </source>
</evidence>
<keyword evidence="9" id="KW-1185">Reference proteome</keyword>
<feature type="transmembrane region" description="Helical" evidence="7">
    <location>
        <begin position="91"/>
        <end position="108"/>
    </location>
</feature>
<evidence type="ECO:0000256" key="5">
    <source>
        <dbReference type="ARBA" id="ARBA00023136"/>
    </source>
</evidence>
<dbReference type="Gene3D" id="1.20.1250.20">
    <property type="entry name" value="MFS general substrate transporter like domains"/>
    <property type="match status" value="1"/>
</dbReference>
<accession>A0A397TPT9</accession>
<dbReference type="GO" id="GO:0005886">
    <property type="term" value="C:plasma membrane"/>
    <property type="evidence" value="ECO:0007669"/>
    <property type="project" value="TreeGrafter"/>
</dbReference>
<feature type="transmembrane region" description="Helical" evidence="7">
    <location>
        <begin position="203"/>
        <end position="226"/>
    </location>
</feature>
<feature type="transmembrane region" description="Helical" evidence="7">
    <location>
        <begin position="163"/>
        <end position="183"/>
    </location>
</feature>
<evidence type="ECO:0000256" key="1">
    <source>
        <dbReference type="ARBA" id="ARBA00004141"/>
    </source>
</evidence>
<dbReference type="InterPro" id="IPR036259">
    <property type="entry name" value="MFS_trans_sf"/>
</dbReference>
<feature type="transmembrane region" description="Helical" evidence="7">
    <location>
        <begin position="458"/>
        <end position="480"/>
    </location>
</feature>
<dbReference type="EMBL" id="QKYT01000015">
    <property type="protein sequence ID" value="RIA98477.1"/>
    <property type="molecule type" value="Genomic_DNA"/>
</dbReference>
<keyword evidence="4 7" id="KW-1133">Transmembrane helix</keyword>
<feature type="transmembrane region" description="Helical" evidence="7">
    <location>
        <begin position="612"/>
        <end position="632"/>
    </location>
</feature>
<dbReference type="InterPro" id="IPR011701">
    <property type="entry name" value="MFS"/>
</dbReference>
<feature type="transmembrane region" description="Helical" evidence="7">
    <location>
        <begin position="128"/>
        <end position="151"/>
    </location>
</feature>
<keyword evidence="2" id="KW-0813">Transport</keyword>
<feature type="transmembrane region" description="Helical" evidence="7">
    <location>
        <begin position="273"/>
        <end position="296"/>
    </location>
</feature>
<proteinExistence type="predicted"/>
<protein>
    <submittedName>
        <fullName evidence="8">Major facilitator superfamily domain-containing protein</fullName>
    </submittedName>
</protein>